<dbReference type="AlphaFoldDB" id="A0AAE1GEY5"/>
<sequence>MKRKRVLPLTSEFCKDPQPLSNLLASRHKFAPHSIDGVGCLCSLVPARKSGTPRHSCGDVMEEMLKFVIEHRVEGKDRLTDIMASRQEARSVATEVHNFWLA</sequence>
<organism evidence="1 2">
    <name type="scientific">Petrolisthes cinctipes</name>
    <name type="common">Flat porcelain crab</name>
    <dbReference type="NCBI Taxonomy" id="88211"/>
    <lineage>
        <taxon>Eukaryota</taxon>
        <taxon>Metazoa</taxon>
        <taxon>Ecdysozoa</taxon>
        <taxon>Arthropoda</taxon>
        <taxon>Crustacea</taxon>
        <taxon>Multicrustacea</taxon>
        <taxon>Malacostraca</taxon>
        <taxon>Eumalacostraca</taxon>
        <taxon>Eucarida</taxon>
        <taxon>Decapoda</taxon>
        <taxon>Pleocyemata</taxon>
        <taxon>Anomura</taxon>
        <taxon>Galatheoidea</taxon>
        <taxon>Porcellanidae</taxon>
        <taxon>Petrolisthes</taxon>
    </lineage>
</organism>
<name>A0AAE1GEY5_PETCI</name>
<dbReference type="EMBL" id="JAWQEG010000347">
    <property type="protein sequence ID" value="KAK3891387.1"/>
    <property type="molecule type" value="Genomic_DNA"/>
</dbReference>
<evidence type="ECO:0000313" key="2">
    <source>
        <dbReference type="Proteomes" id="UP001286313"/>
    </source>
</evidence>
<accession>A0AAE1GEY5</accession>
<reference evidence="1" key="1">
    <citation type="submission" date="2023-10" db="EMBL/GenBank/DDBJ databases">
        <title>Genome assemblies of two species of porcelain crab, Petrolisthes cinctipes and Petrolisthes manimaculis (Anomura: Porcellanidae).</title>
        <authorList>
            <person name="Angst P."/>
        </authorList>
    </citation>
    <scope>NUCLEOTIDE SEQUENCE</scope>
    <source>
        <strain evidence="1">PB745_01</strain>
        <tissue evidence="1">Gill</tissue>
    </source>
</reference>
<gene>
    <name evidence="1" type="ORF">Pcinc_004686</name>
</gene>
<comment type="caution">
    <text evidence="1">The sequence shown here is derived from an EMBL/GenBank/DDBJ whole genome shotgun (WGS) entry which is preliminary data.</text>
</comment>
<dbReference type="Proteomes" id="UP001286313">
    <property type="component" value="Unassembled WGS sequence"/>
</dbReference>
<proteinExistence type="predicted"/>
<protein>
    <submittedName>
        <fullName evidence="1">Uncharacterized protein</fullName>
    </submittedName>
</protein>
<evidence type="ECO:0000313" key="1">
    <source>
        <dbReference type="EMBL" id="KAK3891387.1"/>
    </source>
</evidence>
<keyword evidence="2" id="KW-1185">Reference proteome</keyword>